<dbReference type="GO" id="GO:0033567">
    <property type="term" value="P:DNA replication, Okazaki fragment processing"/>
    <property type="evidence" value="ECO:0007669"/>
    <property type="project" value="InterPro"/>
</dbReference>
<dbReference type="EMBL" id="LAZR01012122">
    <property type="protein sequence ID" value="KKM39485.1"/>
    <property type="molecule type" value="Genomic_DNA"/>
</dbReference>
<reference evidence="4" key="1">
    <citation type="journal article" date="2015" name="Nature">
        <title>Complex archaea that bridge the gap between prokaryotes and eukaryotes.</title>
        <authorList>
            <person name="Spang A."/>
            <person name="Saw J.H."/>
            <person name="Jorgensen S.L."/>
            <person name="Zaremba-Niedzwiedzka K."/>
            <person name="Martijn J."/>
            <person name="Lind A.E."/>
            <person name="van Eijk R."/>
            <person name="Schleper C."/>
            <person name="Guy L."/>
            <person name="Ettema T.J."/>
        </authorList>
    </citation>
    <scope>NUCLEOTIDE SEQUENCE</scope>
</reference>
<evidence type="ECO:0000256" key="1">
    <source>
        <dbReference type="ARBA" id="ARBA00022722"/>
    </source>
</evidence>
<dbReference type="AlphaFoldDB" id="A0A0F9ILE6"/>
<dbReference type="CDD" id="cd09859">
    <property type="entry name" value="PIN_53EXO"/>
    <property type="match status" value="1"/>
</dbReference>
<dbReference type="SMART" id="SM00475">
    <property type="entry name" value="53EXOc"/>
    <property type="match status" value="1"/>
</dbReference>
<keyword evidence="2" id="KW-0378">Hydrolase</keyword>
<dbReference type="InterPro" id="IPR020046">
    <property type="entry name" value="5-3_exonucl_a-hlix_arch_N"/>
</dbReference>
<evidence type="ECO:0000313" key="4">
    <source>
        <dbReference type="EMBL" id="KKM39485.1"/>
    </source>
</evidence>
<dbReference type="InterPro" id="IPR038969">
    <property type="entry name" value="FEN"/>
</dbReference>
<proteinExistence type="predicted"/>
<dbReference type="SUPFAM" id="SSF88723">
    <property type="entry name" value="PIN domain-like"/>
    <property type="match status" value="1"/>
</dbReference>
<feature type="domain" description="5'-3' exonuclease" evidence="3">
    <location>
        <begin position="25"/>
        <end position="307"/>
    </location>
</feature>
<evidence type="ECO:0000259" key="3">
    <source>
        <dbReference type="SMART" id="SM00475"/>
    </source>
</evidence>
<dbReference type="GO" id="GO:0003677">
    <property type="term" value="F:DNA binding"/>
    <property type="evidence" value="ECO:0007669"/>
    <property type="project" value="InterPro"/>
</dbReference>
<dbReference type="InterPro" id="IPR002421">
    <property type="entry name" value="5-3_exonuclease"/>
</dbReference>
<dbReference type="GO" id="GO:0017108">
    <property type="term" value="F:5'-flap endonuclease activity"/>
    <property type="evidence" value="ECO:0007669"/>
    <property type="project" value="InterPro"/>
</dbReference>
<dbReference type="SUPFAM" id="SSF47807">
    <property type="entry name" value="5' to 3' exonuclease, C-terminal subdomain"/>
    <property type="match status" value="1"/>
</dbReference>
<organism evidence="4">
    <name type="scientific">marine sediment metagenome</name>
    <dbReference type="NCBI Taxonomy" id="412755"/>
    <lineage>
        <taxon>unclassified sequences</taxon>
        <taxon>metagenomes</taxon>
        <taxon>ecological metagenomes</taxon>
    </lineage>
</organism>
<evidence type="ECO:0000256" key="2">
    <source>
        <dbReference type="ARBA" id="ARBA00022801"/>
    </source>
</evidence>
<dbReference type="Gene3D" id="3.40.50.1010">
    <property type="entry name" value="5'-nuclease"/>
    <property type="match status" value="1"/>
</dbReference>
<dbReference type="Gene3D" id="1.10.150.20">
    <property type="entry name" value="5' to 3' exonuclease, C-terminal subdomain"/>
    <property type="match status" value="1"/>
</dbReference>
<accession>A0A0F9ILE6</accession>
<name>A0A0F9ILE6_9ZZZZ</name>
<gene>
    <name evidence="4" type="ORF">LCGC14_1564640</name>
</gene>
<dbReference type="PANTHER" id="PTHR42646">
    <property type="entry name" value="FLAP ENDONUCLEASE XNI"/>
    <property type="match status" value="1"/>
</dbReference>
<dbReference type="InterPro" id="IPR036279">
    <property type="entry name" value="5-3_exonuclease_C_sf"/>
</dbReference>
<comment type="caution">
    <text evidence="4">The sequence shown here is derived from an EMBL/GenBank/DDBJ whole genome shotgun (WGS) entry which is preliminary data.</text>
</comment>
<sequence length="347" mass="39465">MTTLHERFLEMREKREEFESTDVHGKVLIIDGLNSYIRCFAAVPTMNEDGEHVGGMTGFLKSIGLAIRTFRPTRVIIAFDGQGGSARRRKMFPAYKENRKSMQRLNRTYNFKDAAEEHEALKFQLRTLAAMLKCLPVITLAPSHVEADDVIAYIAHVVEERDGKAIIMSTDKDFLQVVNDSIDVWNPIKKKIYQVDSVLEEYGIHPHNFAIFRSMDGDKSDNIPGVKGVGRKILLRNFPQLSQAEKMDIDGLLDYASGQEKGKLFENIANNREIIERNYTLMQLADAMMSGQTKLEVLNRIDNSTIQLDKPGLTAILSNLKMAAAFGNYNSWVAQTWLPLMRYEVKR</sequence>
<dbReference type="GO" id="GO:0008409">
    <property type="term" value="F:5'-3' exonuclease activity"/>
    <property type="evidence" value="ECO:0007669"/>
    <property type="project" value="InterPro"/>
</dbReference>
<keyword evidence="1" id="KW-0540">Nuclease</keyword>
<protein>
    <recommendedName>
        <fullName evidence="3">5'-3' exonuclease domain-containing protein</fullName>
    </recommendedName>
</protein>
<dbReference type="InterPro" id="IPR029060">
    <property type="entry name" value="PIN-like_dom_sf"/>
</dbReference>
<dbReference type="PANTHER" id="PTHR42646:SF2">
    <property type="entry name" value="5'-3' EXONUCLEASE FAMILY PROTEIN"/>
    <property type="match status" value="1"/>
</dbReference>
<dbReference type="Pfam" id="PF02739">
    <property type="entry name" value="5_3_exonuc_N"/>
    <property type="match status" value="1"/>
</dbReference>